<dbReference type="Proteomes" id="UP001054252">
    <property type="component" value="Unassembled WGS sequence"/>
</dbReference>
<sequence length="71" mass="7794">MSEKAGQHRRRASQTAFVSFDDLSDPVSDNVVDKPTSSSQVLPEQIHVPLQGKTIVKSKVLVKGESLSESW</sequence>
<evidence type="ECO:0000256" key="1">
    <source>
        <dbReference type="SAM" id="MobiDB-lite"/>
    </source>
</evidence>
<accession>A0AAV5L5U3</accession>
<gene>
    <name evidence="2" type="ORF">SLEP1_g41220</name>
</gene>
<reference evidence="2 3" key="1">
    <citation type="journal article" date="2021" name="Commun. Biol.">
        <title>The genome of Shorea leprosula (Dipterocarpaceae) highlights the ecological relevance of drought in aseasonal tropical rainforests.</title>
        <authorList>
            <person name="Ng K.K.S."/>
            <person name="Kobayashi M.J."/>
            <person name="Fawcett J.A."/>
            <person name="Hatakeyama M."/>
            <person name="Paape T."/>
            <person name="Ng C.H."/>
            <person name="Ang C.C."/>
            <person name="Tnah L.H."/>
            <person name="Lee C.T."/>
            <person name="Nishiyama T."/>
            <person name="Sese J."/>
            <person name="O'Brien M.J."/>
            <person name="Copetti D."/>
            <person name="Mohd Noor M.I."/>
            <person name="Ong R.C."/>
            <person name="Putra M."/>
            <person name="Sireger I.Z."/>
            <person name="Indrioko S."/>
            <person name="Kosugi Y."/>
            <person name="Izuno A."/>
            <person name="Isagi Y."/>
            <person name="Lee S.L."/>
            <person name="Shimizu K.K."/>
        </authorList>
    </citation>
    <scope>NUCLEOTIDE SEQUENCE [LARGE SCALE GENOMIC DNA]</scope>
    <source>
        <strain evidence="2">214</strain>
    </source>
</reference>
<dbReference type="AlphaFoldDB" id="A0AAV5L5U3"/>
<name>A0AAV5L5U3_9ROSI</name>
<organism evidence="2 3">
    <name type="scientific">Rubroshorea leprosula</name>
    <dbReference type="NCBI Taxonomy" id="152421"/>
    <lineage>
        <taxon>Eukaryota</taxon>
        <taxon>Viridiplantae</taxon>
        <taxon>Streptophyta</taxon>
        <taxon>Embryophyta</taxon>
        <taxon>Tracheophyta</taxon>
        <taxon>Spermatophyta</taxon>
        <taxon>Magnoliopsida</taxon>
        <taxon>eudicotyledons</taxon>
        <taxon>Gunneridae</taxon>
        <taxon>Pentapetalae</taxon>
        <taxon>rosids</taxon>
        <taxon>malvids</taxon>
        <taxon>Malvales</taxon>
        <taxon>Dipterocarpaceae</taxon>
        <taxon>Rubroshorea</taxon>
    </lineage>
</organism>
<keyword evidence="3" id="KW-1185">Reference proteome</keyword>
<feature type="region of interest" description="Disordered" evidence="1">
    <location>
        <begin position="1"/>
        <end position="40"/>
    </location>
</feature>
<dbReference type="EMBL" id="BPVZ01000096">
    <property type="protein sequence ID" value="GKV32626.1"/>
    <property type="molecule type" value="Genomic_DNA"/>
</dbReference>
<proteinExistence type="predicted"/>
<comment type="caution">
    <text evidence="2">The sequence shown here is derived from an EMBL/GenBank/DDBJ whole genome shotgun (WGS) entry which is preliminary data.</text>
</comment>
<evidence type="ECO:0000313" key="2">
    <source>
        <dbReference type="EMBL" id="GKV32626.1"/>
    </source>
</evidence>
<protein>
    <submittedName>
        <fullName evidence="2">Uncharacterized protein</fullName>
    </submittedName>
</protein>
<evidence type="ECO:0000313" key="3">
    <source>
        <dbReference type="Proteomes" id="UP001054252"/>
    </source>
</evidence>